<keyword evidence="2" id="KW-0472">Membrane</keyword>
<evidence type="ECO:0000256" key="2">
    <source>
        <dbReference type="SAM" id="Phobius"/>
    </source>
</evidence>
<keyword evidence="2" id="KW-0812">Transmembrane</keyword>
<dbReference type="GO" id="GO:0005886">
    <property type="term" value="C:plasma membrane"/>
    <property type="evidence" value="ECO:0007669"/>
    <property type="project" value="TreeGrafter"/>
</dbReference>
<dbReference type="InterPro" id="IPR024862">
    <property type="entry name" value="TRPV"/>
</dbReference>
<proteinExistence type="predicted"/>
<dbReference type="AlphaFoldDB" id="A0A9N8VZQ8"/>
<feature type="transmembrane region" description="Helical" evidence="2">
    <location>
        <begin position="955"/>
        <end position="973"/>
    </location>
</feature>
<accession>A0A9N8VZQ8</accession>
<evidence type="ECO:0000313" key="3">
    <source>
        <dbReference type="EMBL" id="CAG8466075.1"/>
    </source>
</evidence>
<keyword evidence="4" id="KW-1185">Reference proteome</keyword>
<sequence>MEDQIVRDNIWRLKSIIKNDHNAIESESFLRKEYPNENIDNIINKYEDSINPNYGGGLFHHLFHSLPRLYTEYTKIGYRRSNRFGCIETYPLYEDNKFNTFKNIYVILKYLDNLNFTEAFLQEWVDDIRQRRNTEIFEQFMKCVSAQPSMASPYETDPQAIYTSRLLDFKNLPEPQNSIEINNEFYDSLEMCDNVSIEMPPPHNGEPISMMEISPNGKYLVTYSEVDKTIVVWNVENIKDIIEGEDLKGKHLINYYKHELVETSRSIFHICVSDEKILAYINNNYEIKIVDLNDKQPQEIKLYFEFDAMEIQICNFNKDGRLILFCSVRTNVIYDFINIVCVYSISTLTKKTKCQNIYKLPKDAEIKTKDIRISNNENYTCMKINDEKIFIHSNKHEFSTMSLDLKNEEKLKHYMKHHRNLLFPLFDHPLIWKPNNKCYAIDSQSKNYRFLNVDDNELNLDSLVVLKVKNDDKDHLEFSYFSYQQDILGEYQLDIGSILWKIKKDELGIQTFIIEENLNKLMEEDAKKFIEMLLEIKTNVNFLGSRIDKYKIPIKEFIKMKSMTKLDIKISQALEKNFIERLTIIDEEKDHDKWKNKIGELMKDFNKRINKIIELKKDPNQFKIIITKTFLKVNEDLIRLFGTDKYLDRNGLEILVYKILKNNEIALLTNIGIFIFHLNNEEKLISLDYFYLMEPEPIIKIISKINGYPEVDDKDRYYVFVSGLVSYIQKNNEEFSKYGSAFLIYAIKLKDSNLIDDIYNRCLHHLKQDLDNNIDILNVINASMPLLDKYYPEYIARYSLDTNMIIDSIEYKIDHLSTSHLYPFSNIEIVDLTPSIVWTKYTIKVDDIWWELIAPRPSSFVETINREIYKTWNGEELINFKWNAYGKYYYYAIWMKFTALLGCFMAASTFSDVIVSEDIRKRLLTSSIVLGFTHFTFEIRQFIYDPIKWIIDPWNYLDLGAFLVPTITSIYWLEHSKYLVSIFFAHAFLILLQPRKDYSLDNPPPLSNNGPNNPWKLTDSYNQVLENGTIAPNSSFVQQPDMNTNMFTDYGTSVLSMYLYLIGDSNALSNWEYKNNSQLTILMVLFSLLIAVYLMNLLIGLLSNAIEEDNNRVSYFVQMAKILAEIELFYLFPNQRRWKSWFPDVIYYHADADETRRKIKELIKDGEWNSDKFSEMKQKLLNKLRIQDK</sequence>
<dbReference type="SUPFAM" id="SSF50978">
    <property type="entry name" value="WD40 repeat-like"/>
    <property type="match status" value="1"/>
</dbReference>
<dbReference type="EMBL" id="CAJVPQ010000279">
    <property type="protein sequence ID" value="CAG8466075.1"/>
    <property type="molecule type" value="Genomic_DNA"/>
</dbReference>
<dbReference type="OrthoDB" id="2352140at2759"/>
<gene>
    <name evidence="3" type="ORF">FCALED_LOCUS1985</name>
</gene>
<dbReference type="Proteomes" id="UP000789570">
    <property type="component" value="Unassembled WGS sequence"/>
</dbReference>
<dbReference type="PANTHER" id="PTHR10582">
    <property type="entry name" value="TRANSIENT RECEPTOR POTENTIAL ION CHANNEL PROTEIN"/>
    <property type="match status" value="1"/>
</dbReference>
<feature type="transmembrane region" description="Helical" evidence="2">
    <location>
        <begin position="888"/>
        <end position="911"/>
    </location>
</feature>
<keyword evidence="1" id="KW-0677">Repeat</keyword>
<comment type="caution">
    <text evidence="3">The sequence shown here is derived from an EMBL/GenBank/DDBJ whole genome shotgun (WGS) entry which is preliminary data.</text>
</comment>
<organism evidence="3 4">
    <name type="scientific">Funneliformis caledonium</name>
    <dbReference type="NCBI Taxonomy" id="1117310"/>
    <lineage>
        <taxon>Eukaryota</taxon>
        <taxon>Fungi</taxon>
        <taxon>Fungi incertae sedis</taxon>
        <taxon>Mucoromycota</taxon>
        <taxon>Glomeromycotina</taxon>
        <taxon>Glomeromycetes</taxon>
        <taxon>Glomerales</taxon>
        <taxon>Glomeraceae</taxon>
        <taxon>Funneliformis</taxon>
    </lineage>
</organism>
<dbReference type="PANTHER" id="PTHR10582:SF2">
    <property type="entry name" value="INACTIVE"/>
    <property type="match status" value="1"/>
</dbReference>
<keyword evidence="2" id="KW-1133">Transmembrane helix</keyword>
<dbReference type="GO" id="GO:0005216">
    <property type="term" value="F:monoatomic ion channel activity"/>
    <property type="evidence" value="ECO:0007669"/>
    <property type="project" value="InterPro"/>
</dbReference>
<evidence type="ECO:0000313" key="4">
    <source>
        <dbReference type="Proteomes" id="UP000789570"/>
    </source>
</evidence>
<name>A0A9N8VZQ8_9GLOM</name>
<feature type="transmembrane region" description="Helical" evidence="2">
    <location>
        <begin position="978"/>
        <end position="994"/>
    </location>
</feature>
<dbReference type="Gene3D" id="2.130.10.10">
    <property type="entry name" value="YVTN repeat-like/Quinoprotein amine dehydrogenase"/>
    <property type="match status" value="1"/>
</dbReference>
<feature type="transmembrane region" description="Helical" evidence="2">
    <location>
        <begin position="923"/>
        <end position="943"/>
    </location>
</feature>
<reference evidence="3" key="1">
    <citation type="submission" date="2021-06" db="EMBL/GenBank/DDBJ databases">
        <authorList>
            <person name="Kallberg Y."/>
            <person name="Tangrot J."/>
            <person name="Rosling A."/>
        </authorList>
    </citation>
    <scope>NUCLEOTIDE SEQUENCE</scope>
    <source>
        <strain evidence="3">UK204</strain>
    </source>
</reference>
<protein>
    <submittedName>
        <fullName evidence="3">467_t:CDS:1</fullName>
    </submittedName>
</protein>
<dbReference type="GO" id="GO:0098703">
    <property type="term" value="P:calcium ion import across plasma membrane"/>
    <property type="evidence" value="ECO:0007669"/>
    <property type="project" value="TreeGrafter"/>
</dbReference>
<feature type="transmembrane region" description="Helical" evidence="2">
    <location>
        <begin position="1080"/>
        <end position="1101"/>
    </location>
</feature>
<evidence type="ECO:0000256" key="1">
    <source>
        <dbReference type="ARBA" id="ARBA00022737"/>
    </source>
</evidence>
<dbReference type="InterPro" id="IPR036322">
    <property type="entry name" value="WD40_repeat_dom_sf"/>
</dbReference>
<dbReference type="InterPro" id="IPR015943">
    <property type="entry name" value="WD40/YVTN_repeat-like_dom_sf"/>
</dbReference>